<keyword evidence="8" id="KW-1185">Reference proteome</keyword>
<gene>
    <name evidence="6" type="ORF">GLYMA_06G223000</name>
</gene>
<organism evidence="6">
    <name type="scientific">Glycine max</name>
    <name type="common">Soybean</name>
    <name type="synonym">Glycine hispida</name>
    <dbReference type="NCBI Taxonomy" id="3847"/>
    <lineage>
        <taxon>Eukaryota</taxon>
        <taxon>Viridiplantae</taxon>
        <taxon>Streptophyta</taxon>
        <taxon>Embryophyta</taxon>
        <taxon>Tracheophyta</taxon>
        <taxon>Spermatophyta</taxon>
        <taxon>Magnoliopsida</taxon>
        <taxon>eudicotyledons</taxon>
        <taxon>Gunneridae</taxon>
        <taxon>Pentapetalae</taxon>
        <taxon>rosids</taxon>
        <taxon>fabids</taxon>
        <taxon>Fabales</taxon>
        <taxon>Fabaceae</taxon>
        <taxon>Papilionoideae</taxon>
        <taxon>50 kb inversion clade</taxon>
        <taxon>NPAAA clade</taxon>
        <taxon>indigoferoid/millettioid clade</taxon>
        <taxon>Phaseoleae</taxon>
        <taxon>Glycine</taxon>
        <taxon>Glycine subgen. Soja</taxon>
    </lineage>
</organism>
<reference evidence="6 7" key="1">
    <citation type="journal article" date="2010" name="Nature">
        <title>Genome sequence of the palaeopolyploid soybean.</title>
        <authorList>
            <person name="Schmutz J."/>
            <person name="Cannon S.B."/>
            <person name="Schlueter J."/>
            <person name="Ma J."/>
            <person name="Mitros T."/>
            <person name="Nelson W."/>
            <person name="Hyten D.L."/>
            <person name="Song Q."/>
            <person name="Thelen J.J."/>
            <person name="Cheng J."/>
            <person name="Xu D."/>
            <person name="Hellsten U."/>
            <person name="May G.D."/>
            <person name="Yu Y."/>
            <person name="Sakurai T."/>
            <person name="Umezawa T."/>
            <person name="Bhattacharyya M.K."/>
            <person name="Sandhu D."/>
            <person name="Valliyodan B."/>
            <person name="Lindquist E."/>
            <person name="Peto M."/>
            <person name="Grant D."/>
            <person name="Shu S."/>
            <person name="Goodstein D."/>
            <person name="Barry K."/>
            <person name="Futrell-Griggs M."/>
            <person name="Abernathy B."/>
            <person name="Du J."/>
            <person name="Tian Z."/>
            <person name="Zhu L."/>
            <person name="Gill N."/>
            <person name="Joshi T."/>
            <person name="Libault M."/>
            <person name="Sethuraman A."/>
            <person name="Zhang X.-C."/>
            <person name="Shinozaki K."/>
            <person name="Nguyen H.T."/>
            <person name="Wing R.A."/>
            <person name="Cregan P."/>
            <person name="Specht J."/>
            <person name="Grimwood J."/>
            <person name="Rokhsar D."/>
            <person name="Stacey G."/>
            <person name="Shoemaker R.C."/>
            <person name="Jackson S.A."/>
        </authorList>
    </citation>
    <scope>NUCLEOTIDE SEQUENCE</scope>
    <source>
        <strain evidence="7">cv. Williams 82</strain>
        <tissue evidence="6">Callus</tissue>
    </source>
</reference>
<dbReference type="AlphaFoldDB" id="A0A0R0JQF6"/>
<evidence type="ECO:0000256" key="1">
    <source>
        <dbReference type="ARBA" id="ARBA00004123"/>
    </source>
</evidence>
<dbReference type="SUPFAM" id="SSF101936">
    <property type="entry name" value="DNA-binding pseudobarrel domain"/>
    <property type="match status" value="2"/>
</dbReference>
<keyword evidence="2" id="KW-0805">Transcription regulation</keyword>
<dbReference type="Proteomes" id="UP000008827">
    <property type="component" value="Chromosome 6"/>
</dbReference>
<dbReference type="GO" id="GO:0005634">
    <property type="term" value="C:nucleus"/>
    <property type="evidence" value="ECO:0007669"/>
    <property type="project" value="UniProtKB-SubCell"/>
</dbReference>
<evidence type="ECO:0008006" key="9">
    <source>
        <dbReference type="Google" id="ProtNLM"/>
    </source>
</evidence>
<evidence type="ECO:0000256" key="5">
    <source>
        <dbReference type="ARBA" id="ARBA00023242"/>
    </source>
</evidence>
<reference evidence="6" key="3">
    <citation type="submission" date="2018-07" db="EMBL/GenBank/DDBJ databases">
        <title>WGS assembly of Glycine max.</title>
        <authorList>
            <person name="Schmutz J."/>
            <person name="Cannon S."/>
            <person name="Schlueter J."/>
            <person name="Ma J."/>
            <person name="Mitros T."/>
            <person name="Nelson W."/>
            <person name="Hyten D."/>
            <person name="Song Q."/>
            <person name="Thelen J."/>
            <person name="Cheng J."/>
            <person name="Xu D."/>
            <person name="Hellsten U."/>
            <person name="May G."/>
            <person name="Yu Y."/>
            <person name="Sakurai T."/>
            <person name="Umezawa T."/>
            <person name="Bhattacharyya M."/>
            <person name="Sandhu D."/>
            <person name="Valliyodan B."/>
            <person name="Lindquist E."/>
            <person name="Peto M."/>
            <person name="Grant D."/>
            <person name="Shu S."/>
            <person name="Goodstein D."/>
            <person name="Barry K."/>
            <person name="Futrell-Griggs M."/>
            <person name="Abernathy B."/>
            <person name="Du J."/>
            <person name="Tian Z."/>
            <person name="Zhu L."/>
            <person name="Gill N."/>
            <person name="Joshi T."/>
            <person name="Libault M."/>
            <person name="Sethuraman A."/>
            <person name="Zhang X."/>
            <person name="Shinozaki K."/>
            <person name="Nguyen H."/>
            <person name="Wing R."/>
            <person name="Cregan P."/>
            <person name="Specht J."/>
            <person name="Grimwood J."/>
            <person name="Rokhsar D."/>
            <person name="Stacey G."/>
            <person name="Shoemaker R."/>
            <person name="Jackson S."/>
        </authorList>
    </citation>
    <scope>NUCLEOTIDE SEQUENCE</scope>
    <source>
        <tissue evidence="6">Callus</tissue>
    </source>
</reference>
<dbReference type="EnsemblPlants" id="KRH54978">
    <property type="protein sequence ID" value="KRH54978"/>
    <property type="gene ID" value="GLYMA_06G223000"/>
</dbReference>
<proteinExistence type="predicted"/>
<evidence type="ECO:0000256" key="3">
    <source>
        <dbReference type="ARBA" id="ARBA00023125"/>
    </source>
</evidence>
<name>A0A0R0JQF6_SOYBN</name>
<sequence>MSRSRRWIDMNPELEHLLANVPKITPEEQPEWKELTKKIQDTVAPPDAIFVIVSARDQIFGEVGKVYTVKFKDVLEGVWHLVDRDDTYHTVVYNRDLDQPAIVAGWTALCHFYHLTIDHLVSLHHYGMSVFFIKIFRVPCLPKSFPKWHSLYHQVPGSVTFKDIPSTIYYILKDKGWYNLHLGNVAECRLVFNHHRMPLKIGAGWKQFYQTLSLDAGAKIVFEFINPRVNCVLYWLCSVDEMR</sequence>
<keyword evidence="4" id="KW-0804">Transcription</keyword>
<comment type="subcellular location">
    <subcellularLocation>
        <location evidence="1">Nucleus</location>
    </subcellularLocation>
</comment>
<evidence type="ECO:0000313" key="7">
    <source>
        <dbReference type="EnsemblPlants" id="KRH54978"/>
    </source>
</evidence>
<keyword evidence="3" id="KW-0238">DNA-binding</keyword>
<dbReference type="Gramene" id="KRH54978">
    <property type="protein sequence ID" value="KRH54978"/>
    <property type="gene ID" value="GLYMA_06G223000"/>
</dbReference>
<evidence type="ECO:0000256" key="4">
    <source>
        <dbReference type="ARBA" id="ARBA00023163"/>
    </source>
</evidence>
<dbReference type="GO" id="GO:0003677">
    <property type="term" value="F:DNA binding"/>
    <property type="evidence" value="ECO:0007669"/>
    <property type="project" value="UniProtKB-KW"/>
</dbReference>
<evidence type="ECO:0000313" key="6">
    <source>
        <dbReference type="EMBL" id="KRH54978.1"/>
    </source>
</evidence>
<keyword evidence="5" id="KW-0539">Nucleus</keyword>
<reference evidence="7" key="2">
    <citation type="submission" date="2018-02" db="UniProtKB">
        <authorList>
            <consortium name="EnsemblPlants"/>
        </authorList>
    </citation>
    <scope>IDENTIFICATION</scope>
    <source>
        <strain evidence="7">Williams 82</strain>
    </source>
</reference>
<evidence type="ECO:0000256" key="2">
    <source>
        <dbReference type="ARBA" id="ARBA00023015"/>
    </source>
</evidence>
<protein>
    <recommendedName>
        <fullName evidence="9">TF-B3 domain-containing protein</fullName>
    </recommendedName>
</protein>
<accession>A0A0R0JQF6</accession>
<evidence type="ECO:0000313" key="8">
    <source>
        <dbReference type="Proteomes" id="UP000008827"/>
    </source>
</evidence>
<dbReference type="OMA" id="LMDVECK"/>
<dbReference type="EMBL" id="CM000839">
    <property type="protein sequence ID" value="KRH54978.1"/>
    <property type="molecule type" value="Genomic_DNA"/>
</dbReference>
<dbReference type="InterPro" id="IPR015300">
    <property type="entry name" value="DNA-bd_pseudobarrel_sf"/>
</dbReference>
<dbReference type="InParanoid" id="A0A0R0JQF6"/>